<dbReference type="Pfam" id="PF00459">
    <property type="entry name" value="Inositol_P"/>
    <property type="match status" value="1"/>
</dbReference>
<dbReference type="InterPro" id="IPR000760">
    <property type="entry name" value="Inositol_monophosphatase-like"/>
</dbReference>
<dbReference type="RefSeq" id="WP_173661552.1">
    <property type="nucleotide sequence ID" value="NZ_JAOUSE010000027.1"/>
</dbReference>
<evidence type="ECO:0000256" key="7">
    <source>
        <dbReference type="ARBA" id="ARBA00022842"/>
    </source>
</evidence>
<keyword evidence="7" id="KW-0460">Magnesium</keyword>
<evidence type="ECO:0000313" key="9">
    <source>
        <dbReference type="Proteomes" id="UP001208656"/>
    </source>
</evidence>
<dbReference type="InterPro" id="IPR020583">
    <property type="entry name" value="Inositol_monoP_metal-BS"/>
</dbReference>
<keyword evidence="9" id="KW-1185">Reference proteome</keyword>
<dbReference type="CDD" id="cd01637">
    <property type="entry name" value="IMPase_like"/>
    <property type="match status" value="1"/>
</dbReference>
<accession>A0ABT2WGA2</accession>
<evidence type="ECO:0000256" key="1">
    <source>
        <dbReference type="ARBA" id="ARBA00001033"/>
    </source>
</evidence>
<keyword evidence="6" id="KW-0378">Hydrolase</keyword>
<dbReference type="Gene3D" id="3.30.540.10">
    <property type="entry name" value="Fructose-1,6-Bisphosphatase, subunit A, domain 1"/>
    <property type="match status" value="1"/>
</dbReference>
<dbReference type="SUPFAM" id="SSF56655">
    <property type="entry name" value="Carbohydrate phosphatase"/>
    <property type="match status" value="1"/>
</dbReference>
<dbReference type="PROSITE" id="PS00630">
    <property type="entry name" value="IMP_2"/>
    <property type="match status" value="1"/>
</dbReference>
<dbReference type="InterPro" id="IPR020552">
    <property type="entry name" value="Inositol_monoPase_Li-sen"/>
</dbReference>
<comment type="catalytic activity">
    <reaction evidence="1">
        <text>a myo-inositol phosphate + H2O = myo-inositol + phosphate</text>
        <dbReference type="Rhea" id="RHEA:24056"/>
        <dbReference type="ChEBI" id="CHEBI:15377"/>
        <dbReference type="ChEBI" id="CHEBI:17268"/>
        <dbReference type="ChEBI" id="CHEBI:43474"/>
        <dbReference type="ChEBI" id="CHEBI:84139"/>
        <dbReference type="EC" id="3.1.3.25"/>
    </reaction>
</comment>
<dbReference type="InterPro" id="IPR020550">
    <property type="entry name" value="Inositol_monophosphatase_CS"/>
</dbReference>
<keyword evidence="5" id="KW-0479">Metal-binding</keyword>
<dbReference type="PRINTS" id="PR00377">
    <property type="entry name" value="IMPHPHTASES"/>
</dbReference>
<evidence type="ECO:0000256" key="5">
    <source>
        <dbReference type="ARBA" id="ARBA00022723"/>
    </source>
</evidence>
<evidence type="ECO:0000256" key="4">
    <source>
        <dbReference type="ARBA" id="ARBA00013106"/>
    </source>
</evidence>
<protein>
    <recommendedName>
        <fullName evidence="4">inositol-phosphate phosphatase</fullName>
        <ecNumber evidence="4">3.1.3.25</ecNumber>
    </recommendedName>
</protein>
<dbReference type="Proteomes" id="UP001208656">
    <property type="component" value="Unassembled WGS sequence"/>
</dbReference>
<comment type="pathway">
    <text evidence="3">Polyol metabolism; myo-inositol biosynthesis; myo-inositol from D-glucose 6-phosphate: step 2/2.</text>
</comment>
<proteinExistence type="predicted"/>
<evidence type="ECO:0000256" key="3">
    <source>
        <dbReference type="ARBA" id="ARBA00005152"/>
    </source>
</evidence>
<reference evidence="8 9" key="1">
    <citation type="submission" date="2022-10" db="EMBL/GenBank/DDBJ databases">
        <title>Description of Fervidibacillus gen. nov. in the family Fervidibacillaceae fam. nov. with two species, Fervidibacillus albus sp. nov., and Fervidibacillus halotolerans sp. nov., isolated from tidal flat sediments.</title>
        <authorList>
            <person name="Kwon K.K."/>
            <person name="Yang S.-H."/>
        </authorList>
    </citation>
    <scope>NUCLEOTIDE SEQUENCE [LARGE SCALE GENOMIC DNA]</scope>
    <source>
        <strain evidence="8 9">DSM 23332</strain>
    </source>
</reference>
<dbReference type="PROSITE" id="PS00629">
    <property type="entry name" value="IMP_1"/>
    <property type="match status" value="1"/>
</dbReference>
<dbReference type="EMBL" id="JAOUSE010000027">
    <property type="protein sequence ID" value="MCU9594727.1"/>
    <property type="molecule type" value="Genomic_DNA"/>
</dbReference>
<sequence length="269" mass="30305">MTDWKHIDEMTKAWIKEAGEQIRESLKNTLEVSSKSNANDLVTNVDRETELFFIEKIRQTFPSHRILGEEGGGDEIEDTNGIIWVIDPIDGTMNFVHMNRNFAISIGVFENGKGKLGYIYDVIRDELFSAQIGEGAYLNGDKLDRLQETSIETAIIGVNPFWLTNNMRIDYQLLHRIVKDARGTRSIGSAALEMASVAAGWFDAYIALRLSPWDFAGGWVIVEELGGKVTRLDGKPLSILEKSSLLVAKPGIHETIIQKYLNNFVERKE</sequence>
<evidence type="ECO:0000313" key="8">
    <source>
        <dbReference type="EMBL" id="MCU9594727.1"/>
    </source>
</evidence>
<dbReference type="PANTHER" id="PTHR20854">
    <property type="entry name" value="INOSITOL MONOPHOSPHATASE"/>
    <property type="match status" value="1"/>
</dbReference>
<evidence type="ECO:0000256" key="6">
    <source>
        <dbReference type="ARBA" id="ARBA00022801"/>
    </source>
</evidence>
<name>A0ABT2WGA2_9BACI</name>
<dbReference type="EC" id="3.1.3.25" evidence="4"/>
<dbReference type="Gene3D" id="3.40.190.80">
    <property type="match status" value="1"/>
</dbReference>
<evidence type="ECO:0000256" key="2">
    <source>
        <dbReference type="ARBA" id="ARBA00001946"/>
    </source>
</evidence>
<comment type="cofactor">
    <cofactor evidence="2">
        <name>Mg(2+)</name>
        <dbReference type="ChEBI" id="CHEBI:18420"/>
    </cofactor>
</comment>
<gene>
    <name evidence="8" type="ORF">OEV82_09685</name>
</gene>
<organism evidence="8 9">
    <name type="scientific">Pallidibacillus thermolactis</name>
    <dbReference type="NCBI Taxonomy" id="251051"/>
    <lineage>
        <taxon>Bacteria</taxon>
        <taxon>Bacillati</taxon>
        <taxon>Bacillota</taxon>
        <taxon>Bacilli</taxon>
        <taxon>Bacillales</taxon>
        <taxon>Bacillaceae</taxon>
        <taxon>Pallidibacillus</taxon>
    </lineage>
</organism>
<dbReference type="PRINTS" id="PR00378">
    <property type="entry name" value="LIIMPHPHTASE"/>
</dbReference>
<dbReference type="PANTHER" id="PTHR20854:SF4">
    <property type="entry name" value="INOSITOL-1-MONOPHOSPHATASE-RELATED"/>
    <property type="match status" value="1"/>
</dbReference>
<comment type="caution">
    <text evidence="8">The sequence shown here is derived from an EMBL/GenBank/DDBJ whole genome shotgun (WGS) entry which is preliminary data.</text>
</comment>